<feature type="non-terminal residue" evidence="6">
    <location>
        <position position="1"/>
    </location>
</feature>
<dbReference type="GO" id="GO:0034097">
    <property type="term" value="P:response to cytokine"/>
    <property type="evidence" value="ECO:0007669"/>
    <property type="project" value="TreeGrafter"/>
</dbReference>
<evidence type="ECO:0000313" key="7">
    <source>
        <dbReference type="Proteomes" id="UP000010556"/>
    </source>
</evidence>
<feature type="signal peptide" evidence="5">
    <location>
        <begin position="1"/>
        <end position="28"/>
    </location>
</feature>
<comment type="subcellular location">
    <subcellularLocation>
        <location evidence="1">Secreted</location>
    </subcellularLocation>
</comment>
<evidence type="ECO:0000256" key="2">
    <source>
        <dbReference type="ARBA" id="ARBA00022525"/>
    </source>
</evidence>
<feature type="disulfide bond" evidence="4">
    <location>
        <begin position="29"/>
        <end position="93"/>
    </location>
</feature>
<dbReference type="PANTHER" id="PTHR11844">
    <property type="entry name" value="METALLOPROTEASE INHIBITOR"/>
    <property type="match status" value="1"/>
</dbReference>
<feature type="chain" id="PRO_5003971218" evidence="5">
    <location>
        <begin position="29"/>
        <end position="137"/>
    </location>
</feature>
<dbReference type="Proteomes" id="UP000010556">
    <property type="component" value="Unassembled WGS sequence"/>
</dbReference>
<dbReference type="SUPFAM" id="SSF50242">
    <property type="entry name" value="TIMP-like"/>
    <property type="match status" value="1"/>
</dbReference>
<reference evidence="7" key="1">
    <citation type="journal article" date="2013" name="Science">
        <title>Comparative analysis of bat genomes provides insight into the evolution of flight and immunity.</title>
        <authorList>
            <person name="Zhang G."/>
            <person name="Cowled C."/>
            <person name="Shi Z."/>
            <person name="Huang Z."/>
            <person name="Bishop-Lilly K.A."/>
            <person name="Fang X."/>
            <person name="Wynne J.W."/>
            <person name="Xiong Z."/>
            <person name="Baker M.L."/>
            <person name="Zhao W."/>
            <person name="Tachedjian M."/>
            <person name="Zhu Y."/>
            <person name="Zhou P."/>
            <person name="Jiang X."/>
            <person name="Ng J."/>
            <person name="Yang L."/>
            <person name="Wu L."/>
            <person name="Xiao J."/>
            <person name="Feng Y."/>
            <person name="Chen Y."/>
            <person name="Sun X."/>
            <person name="Zhang Y."/>
            <person name="Marsh G.A."/>
            <person name="Crameri G."/>
            <person name="Broder C.C."/>
            <person name="Frey K.G."/>
            <person name="Wang L.F."/>
            <person name="Wang J."/>
        </authorList>
    </citation>
    <scope>NUCLEOTIDE SEQUENCE [LARGE SCALE GENOMIC DNA]</scope>
</reference>
<dbReference type="InterPro" id="IPR008993">
    <property type="entry name" value="TIMP-like_OB-fold"/>
</dbReference>
<dbReference type="GO" id="GO:0051045">
    <property type="term" value="P:negative regulation of membrane protein ectodomain proteolysis"/>
    <property type="evidence" value="ECO:0007669"/>
    <property type="project" value="TreeGrafter"/>
</dbReference>
<keyword evidence="2" id="KW-0964">Secreted</keyword>
<keyword evidence="3" id="KW-0862">Zinc</keyword>
<dbReference type="GO" id="GO:0046872">
    <property type="term" value="F:metal ion binding"/>
    <property type="evidence" value="ECO:0007669"/>
    <property type="project" value="UniProtKB-KW"/>
</dbReference>
<evidence type="ECO:0000256" key="4">
    <source>
        <dbReference type="PIRSR" id="PIRSR601820-3"/>
    </source>
</evidence>
<dbReference type="Pfam" id="PF00965">
    <property type="entry name" value="TIMP"/>
    <property type="match status" value="1"/>
</dbReference>
<protein>
    <submittedName>
        <fullName evidence="6">Metalloproteinase inhibitor 1</fullName>
    </submittedName>
</protein>
<dbReference type="GO" id="GO:0031012">
    <property type="term" value="C:extracellular matrix"/>
    <property type="evidence" value="ECO:0007669"/>
    <property type="project" value="TreeGrafter"/>
</dbReference>
<name>L5MFP6_MYODS</name>
<keyword evidence="4" id="KW-1015">Disulfide bond</keyword>
<organism evidence="6 7">
    <name type="scientific">Myotis davidii</name>
    <name type="common">David's myotis</name>
    <dbReference type="NCBI Taxonomy" id="225400"/>
    <lineage>
        <taxon>Eukaryota</taxon>
        <taxon>Metazoa</taxon>
        <taxon>Chordata</taxon>
        <taxon>Craniata</taxon>
        <taxon>Vertebrata</taxon>
        <taxon>Euteleostomi</taxon>
        <taxon>Mammalia</taxon>
        <taxon>Eutheria</taxon>
        <taxon>Laurasiatheria</taxon>
        <taxon>Chiroptera</taxon>
        <taxon>Yangochiroptera</taxon>
        <taxon>Vespertilionidae</taxon>
        <taxon>Myotis</taxon>
    </lineage>
</organism>
<keyword evidence="5" id="KW-0732">Signal</keyword>
<evidence type="ECO:0000256" key="5">
    <source>
        <dbReference type="SAM" id="SignalP"/>
    </source>
</evidence>
<dbReference type="AlphaFoldDB" id="L5MFP6"/>
<keyword evidence="3" id="KW-0479">Metal-binding</keyword>
<gene>
    <name evidence="6" type="ORF">MDA_GLEAN10016379</name>
</gene>
<evidence type="ECO:0000256" key="1">
    <source>
        <dbReference type="ARBA" id="ARBA00004613"/>
    </source>
</evidence>
<evidence type="ECO:0000256" key="3">
    <source>
        <dbReference type="PIRSR" id="PIRSR601820-1"/>
    </source>
</evidence>
<dbReference type="PANTHER" id="PTHR11844:SF10">
    <property type="entry name" value="NTR DOMAIN-CONTAINING PROTEIN"/>
    <property type="match status" value="1"/>
</dbReference>
<evidence type="ECO:0000313" key="6">
    <source>
        <dbReference type="EMBL" id="ELK37162.1"/>
    </source>
</evidence>
<dbReference type="InterPro" id="IPR001820">
    <property type="entry name" value="TIMP"/>
</dbReference>
<dbReference type="GO" id="GO:0002020">
    <property type="term" value="F:protease binding"/>
    <property type="evidence" value="ECO:0007669"/>
    <property type="project" value="TreeGrafter"/>
</dbReference>
<proteinExistence type="predicted"/>
<feature type="binding site" evidence="3">
    <location>
        <position position="29"/>
    </location>
    <ligand>
        <name>Zn(2+)</name>
        <dbReference type="ChEBI" id="CHEBI:29105"/>
        <note>ligand shared with metalloproteinase partner</note>
    </ligand>
</feature>
<dbReference type="GO" id="GO:0009725">
    <property type="term" value="P:response to hormone"/>
    <property type="evidence" value="ECO:0007669"/>
    <property type="project" value="TreeGrafter"/>
</dbReference>
<keyword evidence="7" id="KW-1185">Reference proteome</keyword>
<dbReference type="Gene3D" id="2.40.50.120">
    <property type="match status" value="1"/>
</dbReference>
<sequence length="137" mass="14777">PVFPGPTMAPSVLLALPVLLALSTPCSACQCKLQHPQTYFCMSDIVLLVEILGPGENTALKRSFKVNTIRILRGPNPFPLISNIYTPLRSDDCGYQGTFPEQSQLLVAGEHPIPMDPLMTTVFPQPQFHGGPGTSSS</sequence>
<dbReference type="GO" id="GO:0005615">
    <property type="term" value="C:extracellular space"/>
    <property type="evidence" value="ECO:0007669"/>
    <property type="project" value="TreeGrafter"/>
</dbReference>
<dbReference type="GO" id="GO:0008191">
    <property type="term" value="F:metalloendopeptidase inhibitor activity"/>
    <property type="evidence" value="ECO:0007669"/>
    <property type="project" value="InterPro"/>
</dbReference>
<dbReference type="EMBL" id="KB100887">
    <property type="protein sequence ID" value="ELK37162.1"/>
    <property type="molecule type" value="Genomic_DNA"/>
</dbReference>
<accession>L5MFP6</accession>